<dbReference type="Proteomes" id="UP000241769">
    <property type="component" value="Unassembled WGS sequence"/>
</dbReference>
<proteinExistence type="predicted"/>
<feature type="region of interest" description="Disordered" evidence="1">
    <location>
        <begin position="334"/>
        <end position="368"/>
    </location>
</feature>
<gene>
    <name evidence="2" type="ORF">PROFUN_08121</name>
</gene>
<evidence type="ECO:0000256" key="1">
    <source>
        <dbReference type="SAM" id="MobiDB-lite"/>
    </source>
</evidence>
<dbReference type="AlphaFoldDB" id="A0A2P6MQD8"/>
<comment type="caution">
    <text evidence="2">The sequence shown here is derived from an EMBL/GenBank/DDBJ whole genome shotgun (WGS) entry which is preliminary data.</text>
</comment>
<feature type="compositionally biased region" description="Polar residues" evidence="1">
    <location>
        <begin position="337"/>
        <end position="355"/>
    </location>
</feature>
<name>A0A2P6MQD8_9EUKA</name>
<dbReference type="InParanoid" id="A0A2P6MQD8"/>
<reference evidence="2 3" key="1">
    <citation type="journal article" date="2018" name="Genome Biol. Evol.">
        <title>Multiple Roots of Fruiting Body Formation in Amoebozoa.</title>
        <authorList>
            <person name="Hillmann F."/>
            <person name="Forbes G."/>
            <person name="Novohradska S."/>
            <person name="Ferling I."/>
            <person name="Riege K."/>
            <person name="Groth M."/>
            <person name="Westermann M."/>
            <person name="Marz M."/>
            <person name="Spaller T."/>
            <person name="Winckler T."/>
            <person name="Schaap P."/>
            <person name="Glockner G."/>
        </authorList>
    </citation>
    <scope>NUCLEOTIDE SEQUENCE [LARGE SCALE GENOMIC DNA]</scope>
    <source>
        <strain evidence="2 3">Jena</strain>
    </source>
</reference>
<protein>
    <submittedName>
        <fullName evidence="2">Uncharacterized protein</fullName>
    </submittedName>
</protein>
<sequence>MVSPSAAATLEIRLDDDEERDIKKFLEQFKEQFAEITENRVFTTPSGYVVILSEELHDIANQIADANQPPQIRNIYYDGRELSIILHRPKIGQFEETDTTEPFVYFKAVADKPVEDLFDCVQKILGLQHNHKTIFDGTPDLVYIRSNDEKEVKGRLMEELREEQIERWSERKFIRRGLTKIDLTRLDNIYLSNVNTSRETLLHDLKETLSDLHHSILSVDLRPPYATITTASDQVKNIIQHDGCLHSSSGERWIVFTPKTVTCTYDAKPFVRQNLVRLLNDQFGVSLLREMDVSQPGTIELTVNSVDEEKMMKITQFRCQSILFTVKTPQREVMSPVKTTQREVTSPVKTTQREVTSPAKNPLPASTPPPSLPSFEMLICAAWAQRNEEKVKNQMRERSVQIHQTEEGRFIFKGGKVEELIQYIRKINTVSHNDNPDVMARYLEKKYEEMADTYKVVMCYVQAHNANRTNGLGKARHWTLFGEEEQVKRYKRDIYNLHLLQIFHCPIIEKPKPATFPKLEALGKKHNGLILYDKESISVCGLTREGAEDTKRALFAAEFTETFRFPFPLNSPKAMKYLVNKMQGDRSSLSKMGAEFHSDDKQITFTSSFHHHETVMKHLRAQLSLVHKKGKMIIPFNPAHKGKSVREMVSHLMQSTNNECQHVITSEVGQITVSLSGSEEQIEKMHQVFIHIARDMIEVNIPCTRQTFEEMKIEAKKRHLVVTWGDGKVIVYGQKADVERLQRGEKSDPKEDKWIHLPIEDTKLRDRLFSLRKSGQLKYAVFNQNLRVLPQEREEAMMFLKQMKEGLDRELTTVERLDEMPLVSESAQSRVVMGWSDFLWPWWPSVLPTEDLDRPTAAGLTGHADIICSVAELFDFRRGRDR</sequence>
<accession>A0A2P6MQD8</accession>
<dbReference type="EMBL" id="MDYQ01000520">
    <property type="protein sequence ID" value="PRP73928.1"/>
    <property type="molecule type" value="Genomic_DNA"/>
</dbReference>
<keyword evidence="3" id="KW-1185">Reference proteome</keyword>
<evidence type="ECO:0000313" key="2">
    <source>
        <dbReference type="EMBL" id="PRP73928.1"/>
    </source>
</evidence>
<organism evidence="2 3">
    <name type="scientific">Planoprotostelium fungivorum</name>
    <dbReference type="NCBI Taxonomy" id="1890364"/>
    <lineage>
        <taxon>Eukaryota</taxon>
        <taxon>Amoebozoa</taxon>
        <taxon>Evosea</taxon>
        <taxon>Variosea</taxon>
        <taxon>Cavosteliida</taxon>
        <taxon>Cavosteliaceae</taxon>
        <taxon>Planoprotostelium</taxon>
    </lineage>
</organism>
<evidence type="ECO:0000313" key="3">
    <source>
        <dbReference type="Proteomes" id="UP000241769"/>
    </source>
</evidence>